<accession>A0A1N6YIN0</accession>
<dbReference type="Proteomes" id="UP000186819">
    <property type="component" value="Unassembled WGS sequence"/>
</dbReference>
<feature type="domain" description="SsuA/THI5-like" evidence="2">
    <location>
        <begin position="49"/>
        <end position="248"/>
    </location>
</feature>
<dbReference type="Pfam" id="PF09084">
    <property type="entry name" value="NMT1"/>
    <property type="match status" value="1"/>
</dbReference>
<dbReference type="PROSITE" id="PS51257">
    <property type="entry name" value="PROKAR_LIPOPROTEIN"/>
    <property type="match status" value="1"/>
</dbReference>
<protein>
    <submittedName>
        <fullName evidence="3">NitT/TauT family transport system substrate-binding protein</fullName>
    </submittedName>
</protein>
<name>A0A1N6YIN0_9RHOO</name>
<evidence type="ECO:0000313" key="3">
    <source>
        <dbReference type="EMBL" id="SIR14447.1"/>
    </source>
</evidence>
<dbReference type="RefSeq" id="WP_076603040.1">
    <property type="nucleotide sequence ID" value="NZ_FTMD01000010.1"/>
</dbReference>
<gene>
    <name evidence="3" type="ORF">SAMN05421829_11097</name>
</gene>
<sequence length="330" mass="35856">MLRPFARACLVAAALLACLIAPVRAADPVPIRIGVLQYGTVSWELEVMKRQGYAEREGVRIEVVPLAQKDAANVALQGGAVDLIVNDWIWVARQRAEGRDFAFVPYSRAVGGIMVRPDANVRSLADLRGQRLGVAGGALDKSWLLLRAYSRKTLGEDAATLVKPDFGAPPLLNALMLKGELPAVMNFWHFAARLRAAGMRELLSLDDVLKGLGVEGELPMIGWVFREDWAAKNRVAFEGFLRAGAQARRHMQSSDAVWEELRPLTRAEDDATLAALRDGFRAGIPGEDIAQAERTARRVFAILAQEGGAELVGSATALPAGTFWRVGAPR</sequence>
<dbReference type="PANTHER" id="PTHR30024:SF48">
    <property type="entry name" value="ABC TRANSPORTER SUBSTRATE-BINDING PROTEIN"/>
    <property type="match status" value="1"/>
</dbReference>
<feature type="chain" id="PRO_5012658807" evidence="1">
    <location>
        <begin position="26"/>
        <end position="330"/>
    </location>
</feature>
<keyword evidence="4" id="KW-1185">Reference proteome</keyword>
<dbReference type="EMBL" id="FTMD01000010">
    <property type="protein sequence ID" value="SIR14447.1"/>
    <property type="molecule type" value="Genomic_DNA"/>
</dbReference>
<feature type="signal peptide" evidence="1">
    <location>
        <begin position="1"/>
        <end position="25"/>
    </location>
</feature>
<dbReference type="SUPFAM" id="SSF53850">
    <property type="entry name" value="Periplasmic binding protein-like II"/>
    <property type="match status" value="1"/>
</dbReference>
<dbReference type="PANTHER" id="PTHR30024">
    <property type="entry name" value="ALIPHATIC SULFONATES-BINDING PROTEIN-RELATED"/>
    <property type="match status" value="1"/>
</dbReference>
<evidence type="ECO:0000313" key="4">
    <source>
        <dbReference type="Proteomes" id="UP000186819"/>
    </source>
</evidence>
<organism evidence="3 4">
    <name type="scientific">Aromatoleum tolulyticum</name>
    <dbReference type="NCBI Taxonomy" id="34027"/>
    <lineage>
        <taxon>Bacteria</taxon>
        <taxon>Pseudomonadati</taxon>
        <taxon>Pseudomonadota</taxon>
        <taxon>Betaproteobacteria</taxon>
        <taxon>Rhodocyclales</taxon>
        <taxon>Rhodocyclaceae</taxon>
        <taxon>Aromatoleum</taxon>
    </lineage>
</organism>
<dbReference type="InterPro" id="IPR015168">
    <property type="entry name" value="SsuA/THI5"/>
</dbReference>
<reference evidence="4" key="1">
    <citation type="submission" date="2017-01" db="EMBL/GenBank/DDBJ databases">
        <authorList>
            <person name="Varghese N."/>
            <person name="Submissions S."/>
        </authorList>
    </citation>
    <scope>NUCLEOTIDE SEQUENCE [LARGE SCALE GENOMIC DNA]</scope>
    <source>
        <strain evidence="4">ATCC 51758</strain>
    </source>
</reference>
<evidence type="ECO:0000256" key="1">
    <source>
        <dbReference type="SAM" id="SignalP"/>
    </source>
</evidence>
<keyword evidence="1" id="KW-0732">Signal</keyword>
<dbReference type="AlphaFoldDB" id="A0A1N6YIN0"/>
<dbReference type="STRING" id="34027.SAMN05421829_11097"/>
<evidence type="ECO:0000259" key="2">
    <source>
        <dbReference type="Pfam" id="PF09084"/>
    </source>
</evidence>
<dbReference type="OrthoDB" id="286202at2"/>
<dbReference type="Gene3D" id="3.40.190.10">
    <property type="entry name" value="Periplasmic binding protein-like II"/>
    <property type="match status" value="2"/>
</dbReference>
<proteinExistence type="predicted"/>